<name>A0A318T023_9HYPH</name>
<reference evidence="1 2" key="1">
    <citation type="submission" date="2018-06" db="EMBL/GenBank/DDBJ databases">
        <title>Genomic Encyclopedia of Type Strains, Phase III (KMG-III): the genomes of soil and plant-associated and newly described type strains.</title>
        <authorList>
            <person name="Whitman W."/>
        </authorList>
    </citation>
    <scope>NUCLEOTIDE SEQUENCE [LARGE SCALE GENOMIC DNA]</scope>
    <source>
        <strain evidence="1 2">ORS 1419</strain>
    </source>
</reference>
<dbReference type="EMBL" id="QJTF01000018">
    <property type="protein sequence ID" value="PYE86913.1"/>
    <property type="molecule type" value="Genomic_DNA"/>
</dbReference>
<proteinExistence type="predicted"/>
<organism evidence="1 2">
    <name type="scientific">Phyllobacterium leguminum</name>
    <dbReference type="NCBI Taxonomy" id="314237"/>
    <lineage>
        <taxon>Bacteria</taxon>
        <taxon>Pseudomonadati</taxon>
        <taxon>Pseudomonadota</taxon>
        <taxon>Alphaproteobacteria</taxon>
        <taxon>Hyphomicrobiales</taxon>
        <taxon>Phyllobacteriaceae</taxon>
        <taxon>Phyllobacterium</taxon>
    </lineage>
</organism>
<sequence>MADANIITAICEILKADGEVTALAGRRVFGDELPAREAKAMPRHAIVVHPSGGASMAMGSYLNHDAQRFDLFCYGSTPFEADALRRACRAPLADVRRRVVAGCLIHWIEPAGGFFSARDPDAAWPRTFQSFQVFYALQEV</sequence>
<accession>A0A318T023</accession>
<dbReference type="Pfam" id="PF11367">
    <property type="entry name" value="Tail_completion_gp17"/>
    <property type="match status" value="1"/>
</dbReference>
<dbReference type="OrthoDB" id="7452299at2"/>
<evidence type="ECO:0000313" key="1">
    <source>
        <dbReference type="EMBL" id="PYE86913.1"/>
    </source>
</evidence>
<dbReference type="InterPro" id="IPR021508">
    <property type="entry name" value="Gp17-like"/>
</dbReference>
<dbReference type="RefSeq" id="WP_110753343.1">
    <property type="nucleotide sequence ID" value="NZ_QJTF01000018.1"/>
</dbReference>
<keyword evidence="2" id="KW-1185">Reference proteome</keyword>
<comment type="caution">
    <text evidence="1">The sequence shown here is derived from an EMBL/GenBank/DDBJ whole genome shotgun (WGS) entry which is preliminary data.</text>
</comment>
<dbReference type="AlphaFoldDB" id="A0A318T023"/>
<dbReference type="Proteomes" id="UP000247454">
    <property type="component" value="Unassembled WGS sequence"/>
</dbReference>
<protein>
    <submittedName>
        <fullName evidence="1">Uncharacterized protein DUF3168</fullName>
    </submittedName>
</protein>
<evidence type="ECO:0000313" key="2">
    <source>
        <dbReference type="Proteomes" id="UP000247454"/>
    </source>
</evidence>
<gene>
    <name evidence="1" type="ORF">C7477_11851</name>
</gene>